<comment type="caution">
    <text evidence="1">The sequence shown here is derived from an EMBL/GenBank/DDBJ whole genome shotgun (WGS) entry which is preliminary data.</text>
</comment>
<dbReference type="OrthoDB" id="514559at2759"/>
<evidence type="ECO:0008006" key="3">
    <source>
        <dbReference type="Google" id="ProtNLM"/>
    </source>
</evidence>
<dbReference type="InParanoid" id="A0A2V0NP01"/>
<dbReference type="AlphaFoldDB" id="A0A2V0NP01"/>
<gene>
    <name evidence="1" type="ORF">Rsub_02218</name>
</gene>
<reference evidence="1 2" key="1">
    <citation type="journal article" date="2018" name="Sci. Rep.">
        <title>Raphidocelis subcapitata (=Pseudokirchneriella subcapitata) provides an insight into genome evolution and environmental adaptations in the Sphaeropleales.</title>
        <authorList>
            <person name="Suzuki S."/>
            <person name="Yamaguchi H."/>
            <person name="Nakajima N."/>
            <person name="Kawachi M."/>
        </authorList>
    </citation>
    <scope>NUCLEOTIDE SEQUENCE [LARGE SCALE GENOMIC DNA]</scope>
    <source>
        <strain evidence="1 2">NIES-35</strain>
    </source>
</reference>
<dbReference type="Proteomes" id="UP000247498">
    <property type="component" value="Unassembled WGS sequence"/>
</dbReference>
<dbReference type="EMBL" id="BDRX01000009">
    <property type="protein sequence ID" value="GBF89341.1"/>
    <property type="molecule type" value="Genomic_DNA"/>
</dbReference>
<sequence>MPPGPLPELSDDILQYIASSQWEETPVCDESDICRDAAALMCVGNSFTTALGLKLYAAVSPYLGEESPGGVHEGSTAAEMRALLKDWGLSAGGKKSDMWARIAAEAGGGSELCPVADGVRARAIELKTARTTVGKARDTYGIYPYQIRSLPALEVHAPHLANLGKDTMKTYSIKDIKKIALTVWAGGRDR</sequence>
<keyword evidence="2" id="KW-1185">Reference proteome</keyword>
<name>A0A2V0NP01_9CHLO</name>
<protein>
    <recommendedName>
        <fullName evidence="3">SAP domain-containing protein</fullName>
    </recommendedName>
</protein>
<evidence type="ECO:0000313" key="2">
    <source>
        <dbReference type="Proteomes" id="UP000247498"/>
    </source>
</evidence>
<proteinExistence type="predicted"/>
<evidence type="ECO:0000313" key="1">
    <source>
        <dbReference type="EMBL" id="GBF89341.1"/>
    </source>
</evidence>
<organism evidence="1 2">
    <name type="scientific">Raphidocelis subcapitata</name>
    <dbReference type="NCBI Taxonomy" id="307507"/>
    <lineage>
        <taxon>Eukaryota</taxon>
        <taxon>Viridiplantae</taxon>
        <taxon>Chlorophyta</taxon>
        <taxon>core chlorophytes</taxon>
        <taxon>Chlorophyceae</taxon>
        <taxon>CS clade</taxon>
        <taxon>Sphaeropleales</taxon>
        <taxon>Selenastraceae</taxon>
        <taxon>Raphidocelis</taxon>
    </lineage>
</organism>
<accession>A0A2V0NP01</accession>